<dbReference type="PROSITE" id="PS51257">
    <property type="entry name" value="PROKAR_LIPOPROTEIN"/>
    <property type="match status" value="1"/>
</dbReference>
<dbReference type="AlphaFoldDB" id="A0A2M8KS33"/>
<gene>
    <name evidence="3" type="ORF">COU88_03350</name>
</gene>
<reference evidence="4" key="1">
    <citation type="submission" date="2017-09" db="EMBL/GenBank/DDBJ databases">
        <title>Depth-based differentiation of microbial function through sediment-hosted aquifers and enrichment of novel symbionts in the deep terrestrial subsurface.</title>
        <authorList>
            <person name="Probst A.J."/>
            <person name="Ladd B."/>
            <person name="Jarett J.K."/>
            <person name="Geller-Mcgrath D.E."/>
            <person name="Sieber C.M.K."/>
            <person name="Emerson J.B."/>
            <person name="Anantharaman K."/>
            <person name="Thomas B.C."/>
            <person name="Malmstrom R."/>
            <person name="Stieglmeier M."/>
            <person name="Klingl A."/>
            <person name="Woyke T."/>
            <person name="Ryan C.M."/>
            <person name="Banfield J.F."/>
        </authorList>
    </citation>
    <scope>NUCLEOTIDE SEQUENCE [LARGE SCALE GENOMIC DNA]</scope>
</reference>
<feature type="domain" description="NAD-dependent epimerase/dehydratase" evidence="2">
    <location>
        <begin position="5"/>
        <end position="234"/>
    </location>
</feature>
<dbReference type="Proteomes" id="UP000229554">
    <property type="component" value="Unassembled WGS sequence"/>
</dbReference>
<dbReference type="InterPro" id="IPR001509">
    <property type="entry name" value="Epimerase_deHydtase"/>
</dbReference>
<name>A0A2M8KS33_9BACT</name>
<dbReference type="Pfam" id="PF01370">
    <property type="entry name" value="Epimerase"/>
    <property type="match status" value="1"/>
</dbReference>
<evidence type="ECO:0000313" key="4">
    <source>
        <dbReference type="Proteomes" id="UP000229554"/>
    </source>
</evidence>
<accession>A0A2M8KS33</accession>
<evidence type="ECO:0000259" key="2">
    <source>
        <dbReference type="Pfam" id="PF01370"/>
    </source>
</evidence>
<organism evidence="3 4">
    <name type="scientific">Candidatus Roizmanbacteria bacterium CG10_big_fil_rev_8_21_14_0_10_39_6</name>
    <dbReference type="NCBI Taxonomy" id="1974853"/>
    <lineage>
        <taxon>Bacteria</taxon>
        <taxon>Candidatus Roizmaniibacteriota</taxon>
    </lineage>
</organism>
<sequence>MKTYFVTGASGFIGSCMVRRLVKEKECVHILLRSQANVWRIRDILNAVTVHIADFSSEKKLIDIIKRVRPSIIYHFAAYGAYPHQQDGRRAIKTNIEGTWNLLKATEKYDYELFVNTGSSSEYGFKDKPMKETDMLEPASYYATTKAAQTLMCTYEARKLNKPIVTIRPFSVYGPYEEPTRFMPQLMNCLYTQKTMKLVDPLIARDFIYIDDILDAYMTIARLQKYPGEVFNIGSGIQSTLETVVQNAFKITNVSTVCDWGSMPKRIWDATTWVADISKSKKFLQWKPQTNLAKGLLLFWRWYKNNHLLYSHA</sequence>
<dbReference type="Gene3D" id="3.40.50.720">
    <property type="entry name" value="NAD(P)-binding Rossmann-like Domain"/>
    <property type="match status" value="1"/>
</dbReference>
<evidence type="ECO:0000313" key="3">
    <source>
        <dbReference type="EMBL" id="PJE62732.1"/>
    </source>
</evidence>
<dbReference type="SUPFAM" id="SSF51735">
    <property type="entry name" value="NAD(P)-binding Rossmann-fold domains"/>
    <property type="match status" value="1"/>
</dbReference>
<comment type="caution">
    <text evidence="3">The sequence shown here is derived from an EMBL/GenBank/DDBJ whole genome shotgun (WGS) entry which is preliminary data.</text>
</comment>
<comment type="similarity">
    <text evidence="1">Belongs to the NAD(P)-dependent epimerase/dehydratase family.</text>
</comment>
<evidence type="ECO:0000256" key="1">
    <source>
        <dbReference type="ARBA" id="ARBA00007637"/>
    </source>
</evidence>
<dbReference type="EMBL" id="PFED01000134">
    <property type="protein sequence ID" value="PJE62732.1"/>
    <property type="molecule type" value="Genomic_DNA"/>
</dbReference>
<dbReference type="InterPro" id="IPR036291">
    <property type="entry name" value="NAD(P)-bd_dom_sf"/>
</dbReference>
<dbReference type="PANTHER" id="PTHR43000">
    <property type="entry name" value="DTDP-D-GLUCOSE 4,6-DEHYDRATASE-RELATED"/>
    <property type="match status" value="1"/>
</dbReference>
<protein>
    <recommendedName>
        <fullName evidence="2">NAD-dependent epimerase/dehydratase domain-containing protein</fullName>
    </recommendedName>
</protein>
<proteinExistence type="inferred from homology"/>